<dbReference type="GO" id="GO:0005737">
    <property type="term" value="C:cytoplasm"/>
    <property type="evidence" value="ECO:0007669"/>
    <property type="project" value="UniProtKB-ARBA"/>
</dbReference>
<sequence length="533" mass="60790">MATEGFRKLEEKLICSICLEMFLKAVTVPCGHNFCMRCINHHWDKEENEAPPGEKGYSCPDCRERFKKRLELKKNVALCSLVDLVRLGEVLAFSTERKTPANSSCCPRHRQPLALYCQEDKRCICCVCTVKECRDHHRILLEEERKRKEDLLQESVAKTQEEMIKTEEESHKLEEQTGTIKDSSEGLKSGILQKFAHLMKALEECQRGALDKIEHEQVAALGQVEENWSLLQDHLANLTQYRQKAEELLSCVDDIKFLEEFPLLPSPESLGVLPAVEFNVASTVDSTARILTEASQLLLKDLPNSLNPRTAEAEAKESVEPKVHGGVKVGPAAFPKCEIRAALLKEHRNLTFDPDTANKYLQLTHQNQRAKHTLTPDCHCQDHAERFELWQVLCSQIYSQGHHYWEVKISSHSVILGVTYKKIQRKKRAGPKFSIGQDGSSWGLQVREDCYLAWHEGQSHKITEPLYKCIGVSLDYDKGILSFYGFGDKTKLLHTFHCVFTEPLYPVFWLCEGRIVILCQQNHAHSLDAEAKP</sequence>
<keyword evidence="12" id="KW-1185">Reference proteome</keyword>
<dbReference type="Proteomes" id="UP000694393">
    <property type="component" value="Unplaced"/>
</dbReference>
<dbReference type="InterPro" id="IPR000315">
    <property type="entry name" value="Znf_B-box"/>
</dbReference>
<accession>A0A8C8SRC1</accession>
<dbReference type="SUPFAM" id="SSF49899">
    <property type="entry name" value="Concanavalin A-like lectins/glucanases"/>
    <property type="match status" value="1"/>
</dbReference>
<dbReference type="InterPro" id="IPR058030">
    <property type="entry name" value="TRIM8/14/16/25/29/45/65_CC"/>
</dbReference>
<dbReference type="GO" id="GO:0008270">
    <property type="term" value="F:zinc ion binding"/>
    <property type="evidence" value="ECO:0007669"/>
    <property type="project" value="UniProtKB-KW"/>
</dbReference>
<dbReference type="InterPro" id="IPR006574">
    <property type="entry name" value="PRY"/>
</dbReference>
<dbReference type="SMART" id="SM00184">
    <property type="entry name" value="RING"/>
    <property type="match status" value="1"/>
</dbReference>
<dbReference type="PROSITE" id="PS50188">
    <property type="entry name" value="B302_SPRY"/>
    <property type="match status" value="1"/>
</dbReference>
<evidence type="ECO:0000313" key="11">
    <source>
        <dbReference type="Ensembl" id="ENSPCEP00000023932.1"/>
    </source>
</evidence>
<evidence type="ECO:0000256" key="5">
    <source>
        <dbReference type="ARBA" id="ARBA00022859"/>
    </source>
</evidence>
<feature type="domain" description="RING-type" evidence="8">
    <location>
        <begin position="15"/>
        <end position="63"/>
    </location>
</feature>
<dbReference type="InterPro" id="IPR001841">
    <property type="entry name" value="Znf_RING"/>
</dbReference>
<protein>
    <recommendedName>
        <fullName evidence="13">Tripartite motif-containing protein 65</fullName>
    </recommendedName>
</protein>
<dbReference type="Gene3D" id="3.30.160.60">
    <property type="entry name" value="Classic Zinc Finger"/>
    <property type="match status" value="1"/>
</dbReference>
<evidence type="ECO:0000256" key="6">
    <source>
        <dbReference type="PROSITE-ProRule" id="PRU00024"/>
    </source>
</evidence>
<keyword evidence="1" id="KW-0399">Innate immunity</keyword>
<dbReference type="PROSITE" id="PS50089">
    <property type="entry name" value="ZF_RING_2"/>
    <property type="match status" value="1"/>
</dbReference>
<feature type="coiled-coil region" evidence="7">
    <location>
        <begin position="134"/>
        <end position="176"/>
    </location>
</feature>
<dbReference type="InterPro" id="IPR051051">
    <property type="entry name" value="E3_ubiq-ligase_TRIM/RNF"/>
</dbReference>
<organism evidence="11 12">
    <name type="scientific">Pelusios castaneus</name>
    <name type="common">West African mud turtle</name>
    <dbReference type="NCBI Taxonomy" id="367368"/>
    <lineage>
        <taxon>Eukaryota</taxon>
        <taxon>Metazoa</taxon>
        <taxon>Chordata</taxon>
        <taxon>Craniata</taxon>
        <taxon>Vertebrata</taxon>
        <taxon>Euteleostomi</taxon>
        <taxon>Archelosauria</taxon>
        <taxon>Testudinata</taxon>
        <taxon>Testudines</taxon>
        <taxon>Pleurodira</taxon>
        <taxon>Pelomedusidae</taxon>
        <taxon>Pelusios</taxon>
    </lineage>
</organism>
<evidence type="ECO:0000259" key="10">
    <source>
        <dbReference type="PROSITE" id="PS50188"/>
    </source>
</evidence>
<dbReference type="SMART" id="SM00336">
    <property type="entry name" value="BBOX"/>
    <property type="match status" value="1"/>
</dbReference>
<dbReference type="InterPro" id="IPR003877">
    <property type="entry name" value="SPRY_dom"/>
</dbReference>
<dbReference type="PANTHER" id="PTHR25465">
    <property type="entry name" value="B-BOX DOMAIN CONTAINING"/>
    <property type="match status" value="1"/>
</dbReference>
<feature type="domain" description="B box-type" evidence="9">
    <location>
        <begin position="101"/>
        <end position="148"/>
    </location>
</feature>
<dbReference type="InterPro" id="IPR013083">
    <property type="entry name" value="Znf_RING/FYVE/PHD"/>
</dbReference>
<name>A0A8C8SRC1_9SAUR</name>
<dbReference type="Gene3D" id="3.30.40.10">
    <property type="entry name" value="Zinc/RING finger domain, C3HC4 (zinc finger)"/>
    <property type="match status" value="1"/>
</dbReference>
<keyword evidence="5" id="KW-0391">Immunity</keyword>
<evidence type="ECO:0000259" key="8">
    <source>
        <dbReference type="PROSITE" id="PS50089"/>
    </source>
</evidence>
<reference evidence="11" key="1">
    <citation type="submission" date="2025-08" db="UniProtKB">
        <authorList>
            <consortium name="Ensembl"/>
        </authorList>
    </citation>
    <scope>IDENTIFICATION</scope>
</reference>
<keyword evidence="4" id="KW-0862">Zinc</keyword>
<feature type="domain" description="B30.2/SPRY" evidence="10">
    <location>
        <begin position="330"/>
        <end position="526"/>
    </location>
</feature>
<dbReference type="InterPro" id="IPR003879">
    <property type="entry name" value="Butyrophylin_SPRY"/>
</dbReference>
<evidence type="ECO:0000256" key="2">
    <source>
        <dbReference type="ARBA" id="ARBA00022723"/>
    </source>
</evidence>
<dbReference type="Pfam" id="PF00622">
    <property type="entry name" value="SPRY"/>
    <property type="match status" value="1"/>
</dbReference>
<dbReference type="Pfam" id="PF25600">
    <property type="entry name" value="TRIM_CC"/>
    <property type="match status" value="1"/>
</dbReference>
<evidence type="ECO:0000256" key="3">
    <source>
        <dbReference type="ARBA" id="ARBA00022771"/>
    </source>
</evidence>
<dbReference type="InterPro" id="IPR043136">
    <property type="entry name" value="B30.2/SPRY_sf"/>
</dbReference>
<dbReference type="SMART" id="SM00589">
    <property type="entry name" value="PRY"/>
    <property type="match status" value="1"/>
</dbReference>
<reference evidence="11" key="2">
    <citation type="submission" date="2025-09" db="UniProtKB">
        <authorList>
            <consortium name="Ensembl"/>
        </authorList>
    </citation>
    <scope>IDENTIFICATION</scope>
</reference>
<dbReference type="PANTHER" id="PTHR25465:SF14">
    <property type="entry name" value="E3 UBIQUITIN-PROTEIN LIGASE TRIM65"/>
    <property type="match status" value="1"/>
</dbReference>
<dbReference type="GO" id="GO:0045087">
    <property type="term" value="P:innate immune response"/>
    <property type="evidence" value="ECO:0007669"/>
    <property type="project" value="UniProtKB-KW"/>
</dbReference>
<dbReference type="Pfam" id="PF13765">
    <property type="entry name" value="PRY"/>
    <property type="match status" value="1"/>
</dbReference>
<dbReference type="SUPFAM" id="SSF57845">
    <property type="entry name" value="B-box zinc-binding domain"/>
    <property type="match status" value="1"/>
</dbReference>
<dbReference type="PROSITE" id="PS50119">
    <property type="entry name" value="ZF_BBOX"/>
    <property type="match status" value="1"/>
</dbReference>
<evidence type="ECO:0000256" key="4">
    <source>
        <dbReference type="ARBA" id="ARBA00022833"/>
    </source>
</evidence>
<dbReference type="InterPro" id="IPR017907">
    <property type="entry name" value="Znf_RING_CS"/>
</dbReference>
<dbReference type="AlphaFoldDB" id="A0A8C8SRC1"/>
<dbReference type="InterPro" id="IPR013320">
    <property type="entry name" value="ConA-like_dom_sf"/>
</dbReference>
<dbReference type="SMART" id="SM00449">
    <property type="entry name" value="SPRY"/>
    <property type="match status" value="1"/>
</dbReference>
<evidence type="ECO:0000256" key="7">
    <source>
        <dbReference type="SAM" id="Coils"/>
    </source>
</evidence>
<evidence type="ECO:0008006" key="13">
    <source>
        <dbReference type="Google" id="ProtNLM"/>
    </source>
</evidence>
<keyword evidence="2" id="KW-0479">Metal-binding</keyword>
<dbReference type="Ensembl" id="ENSPCET00000024728.1">
    <property type="protein sequence ID" value="ENSPCEP00000023932.1"/>
    <property type="gene ID" value="ENSPCEG00000018122.1"/>
</dbReference>
<proteinExistence type="predicted"/>
<keyword evidence="7" id="KW-0175">Coiled coil</keyword>
<dbReference type="InterPro" id="IPR001870">
    <property type="entry name" value="B30.2/SPRY"/>
</dbReference>
<evidence type="ECO:0000313" key="12">
    <source>
        <dbReference type="Proteomes" id="UP000694393"/>
    </source>
</evidence>
<dbReference type="Pfam" id="PF15227">
    <property type="entry name" value="zf-C3HC4_4"/>
    <property type="match status" value="1"/>
</dbReference>
<dbReference type="SUPFAM" id="SSF57850">
    <property type="entry name" value="RING/U-box"/>
    <property type="match status" value="1"/>
</dbReference>
<dbReference type="PROSITE" id="PS00518">
    <property type="entry name" value="ZF_RING_1"/>
    <property type="match status" value="1"/>
</dbReference>
<dbReference type="CDD" id="cd19835">
    <property type="entry name" value="Bbox2_TRIM65_C-IV"/>
    <property type="match status" value="1"/>
</dbReference>
<dbReference type="Gene3D" id="2.60.120.920">
    <property type="match status" value="1"/>
</dbReference>
<dbReference type="PRINTS" id="PR01407">
    <property type="entry name" value="BUTYPHLNCDUF"/>
</dbReference>
<keyword evidence="3 6" id="KW-0863">Zinc-finger</keyword>
<evidence type="ECO:0000259" key="9">
    <source>
        <dbReference type="PROSITE" id="PS50119"/>
    </source>
</evidence>
<evidence type="ECO:0000256" key="1">
    <source>
        <dbReference type="ARBA" id="ARBA00022588"/>
    </source>
</evidence>